<dbReference type="CDD" id="cd05568">
    <property type="entry name" value="PTS_IIB_bgl_like"/>
    <property type="match status" value="1"/>
</dbReference>
<accession>A0A089MIX6</accession>
<keyword evidence="2" id="KW-0813">Transport</keyword>
<feature type="domain" description="PTS EIIA type-2" evidence="11">
    <location>
        <begin position="541"/>
        <end position="682"/>
    </location>
</feature>
<evidence type="ECO:0000256" key="4">
    <source>
        <dbReference type="ARBA" id="ARBA00022553"/>
    </source>
</evidence>
<dbReference type="PROSITE" id="PS51099">
    <property type="entry name" value="PTS_EIIB_TYPE_2"/>
    <property type="match status" value="1"/>
</dbReference>
<dbReference type="PROSITE" id="PS51094">
    <property type="entry name" value="PTS_EIIA_TYPE_2"/>
    <property type="match status" value="1"/>
</dbReference>
<dbReference type="GO" id="GO:0008982">
    <property type="term" value="F:protein-N(PI)-phosphohistidine-sugar phosphotransferase activity"/>
    <property type="evidence" value="ECO:0007669"/>
    <property type="project" value="InterPro"/>
</dbReference>
<keyword evidence="4" id="KW-0597">Phosphoprotein</keyword>
<dbReference type="InterPro" id="IPR002178">
    <property type="entry name" value="PTS_EIIA_type-2_dom"/>
</dbReference>
<dbReference type="GO" id="GO:0009401">
    <property type="term" value="P:phosphoenolpyruvate-dependent sugar phosphotransferase system"/>
    <property type="evidence" value="ECO:0007669"/>
    <property type="project" value="UniProtKB-KW"/>
</dbReference>
<dbReference type="SUPFAM" id="SSF55804">
    <property type="entry name" value="Phoshotransferase/anion transport protein"/>
    <property type="match status" value="1"/>
</dbReference>
<dbReference type="Gene3D" id="1.10.1790.10">
    <property type="entry name" value="PRD domain"/>
    <property type="match status" value="1"/>
</dbReference>
<keyword evidence="6" id="KW-0598">Phosphotransferase system</keyword>
<evidence type="ECO:0000259" key="11">
    <source>
        <dbReference type="PROSITE" id="PS51094"/>
    </source>
</evidence>
<feature type="domain" description="PRD" evidence="13">
    <location>
        <begin position="288"/>
        <end position="395"/>
    </location>
</feature>
<dbReference type="CDD" id="cd00211">
    <property type="entry name" value="PTS_IIA_fru"/>
    <property type="match status" value="1"/>
</dbReference>
<evidence type="ECO:0000256" key="3">
    <source>
        <dbReference type="ARBA" id="ARBA00022490"/>
    </source>
</evidence>
<dbReference type="PANTHER" id="PTHR36203:SF1">
    <property type="entry name" value="ASCORBATE-SPECIFIC PTS SYSTEM EIIA COMPONENT"/>
    <property type="match status" value="1"/>
</dbReference>
<dbReference type="PANTHER" id="PTHR36203">
    <property type="entry name" value="ASCORBATE-SPECIFIC PTS SYSTEM EIIA COMPONENT"/>
    <property type="match status" value="1"/>
</dbReference>
<dbReference type="GO" id="GO:0016301">
    <property type="term" value="F:kinase activity"/>
    <property type="evidence" value="ECO:0007669"/>
    <property type="project" value="UniProtKB-KW"/>
</dbReference>
<keyword evidence="15" id="KW-1185">Reference proteome</keyword>
<dbReference type="InterPro" id="IPR051351">
    <property type="entry name" value="Ascorbate-PTS_EIIA_comp"/>
</dbReference>
<dbReference type="InterPro" id="IPR036095">
    <property type="entry name" value="PTS_EIIB-like_sf"/>
</dbReference>
<evidence type="ECO:0000256" key="6">
    <source>
        <dbReference type="ARBA" id="ARBA00022683"/>
    </source>
</evidence>
<dbReference type="GO" id="GO:0006355">
    <property type="term" value="P:regulation of DNA-templated transcription"/>
    <property type="evidence" value="ECO:0007669"/>
    <property type="project" value="InterPro"/>
</dbReference>
<keyword evidence="7" id="KW-0418">Kinase</keyword>
<dbReference type="HOGENOM" id="CLU_013442_1_0_9"/>
<dbReference type="PROSITE" id="PS51372">
    <property type="entry name" value="PRD_2"/>
    <property type="match status" value="2"/>
</dbReference>
<evidence type="ECO:0000256" key="7">
    <source>
        <dbReference type="ARBA" id="ARBA00022777"/>
    </source>
</evidence>
<protein>
    <recommendedName>
        <fullName evidence="9">Ascorbate-specific PTS system EIIA component</fullName>
    </recommendedName>
    <alternativeName>
        <fullName evidence="10">Ascorbate-specific phosphotransferase enzyme IIA component</fullName>
    </alternativeName>
</protein>
<name>A0A089MIX6_PAEBO</name>
<dbReference type="SUPFAM" id="SSF52794">
    <property type="entry name" value="PTS system IIB component-like"/>
    <property type="match status" value="1"/>
</dbReference>
<evidence type="ECO:0000259" key="12">
    <source>
        <dbReference type="PROSITE" id="PS51099"/>
    </source>
</evidence>
<dbReference type="InterPro" id="IPR011608">
    <property type="entry name" value="PRD"/>
</dbReference>
<dbReference type="InterPro" id="IPR016152">
    <property type="entry name" value="PTrfase/Anion_transptr"/>
</dbReference>
<dbReference type="KEGG" id="pbd:PBOR_05845"/>
<dbReference type="SUPFAM" id="SSF63520">
    <property type="entry name" value="PTS-regulatory domain, PRD"/>
    <property type="match status" value="2"/>
</dbReference>
<dbReference type="OrthoDB" id="9776005at2"/>
<dbReference type="RefSeq" id="WP_042210841.1">
    <property type="nucleotide sequence ID" value="NZ_CP009285.1"/>
</dbReference>
<dbReference type="InterPro" id="IPR013011">
    <property type="entry name" value="PTS_EIIB_2"/>
</dbReference>
<feature type="domain" description="PRD" evidence="13">
    <location>
        <begin position="184"/>
        <end position="284"/>
    </location>
</feature>
<reference evidence="14" key="1">
    <citation type="submission" date="2014-08" db="EMBL/GenBank/DDBJ databases">
        <title>Comparative genomics of the Paenibacillus odorifer group.</title>
        <authorList>
            <person name="den Bakker H.C."/>
            <person name="Tsai Y.-C.Y.-C."/>
            <person name="Martin N."/>
            <person name="Korlach J."/>
            <person name="Wiedmann M."/>
        </authorList>
    </citation>
    <scope>NUCLEOTIDE SEQUENCE [LARGE SCALE GENOMIC DNA]</scope>
    <source>
        <strain evidence="14">DSM 13188</strain>
    </source>
</reference>
<dbReference type="InterPro" id="IPR036634">
    <property type="entry name" value="PRD_sf"/>
</dbReference>
<dbReference type="Gene3D" id="3.40.50.2300">
    <property type="match status" value="1"/>
</dbReference>
<feature type="domain" description="PTS EIIB type-2" evidence="12">
    <location>
        <begin position="400"/>
        <end position="487"/>
    </location>
</feature>
<evidence type="ECO:0000256" key="2">
    <source>
        <dbReference type="ARBA" id="ARBA00022448"/>
    </source>
</evidence>
<dbReference type="Gene3D" id="3.40.930.10">
    <property type="entry name" value="Mannitol-specific EII, Chain A"/>
    <property type="match status" value="1"/>
</dbReference>
<proteinExistence type="predicted"/>
<comment type="subcellular location">
    <subcellularLocation>
        <location evidence="1">Cytoplasm</location>
    </subcellularLocation>
</comment>
<dbReference type="Pfam" id="PF00874">
    <property type="entry name" value="PRD"/>
    <property type="match status" value="2"/>
</dbReference>
<organism evidence="14 15">
    <name type="scientific">Paenibacillus borealis</name>
    <dbReference type="NCBI Taxonomy" id="160799"/>
    <lineage>
        <taxon>Bacteria</taxon>
        <taxon>Bacillati</taxon>
        <taxon>Bacillota</taxon>
        <taxon>Bacilli</taxon>
        <taxon>Bacillales</taxon>
        <taxon>Paenibacillaceae</taxon>
        <taxon>Paenibacillus</taxon>
    </lineage>
</organism>
<sequence length="685" mass="77875">MELDARSSSLLQELLTNSGIRNKDLELKYGLSRRQIEYSFGKINDWLEARYLPQIKRTKTGHFLIHKALLTALSSEQNQQAGSTYVLSEEERTNLIILMLLSKNSDLSLLHFTDALGVSKNTILSDLKNAQAIAGAFELAVTYSRVLGYSLEGKEFNKRQALINIVYRTIDMYGGETWIKELSGADSSEIAALSRKMEAVEAKLNLKFTDEKMESMPYILLLSLRRIRQGQIVEGFHIHCDELSDTKEYQAVEEILHDLQGIPTEERLFFTLHLLTTNVSSMAYLSEDTLPELTRALDEMLSLFERSACVTLQDRGQLLDKILLHLKPAYYRIKYQLTIANPLQETIGKEFKELHHLVKQSSVPLRRLIGVDIPESETTYLTMLIGGWLSRQGDSLQQKIKALVVCPKGVCVSRLLQSTLRELFREFIFFDSLSVREFHSYALEYDVVFSTVYLPTDKKLFVIKSYLDKEDKYRLRQQVMQEMSGYSPSEFNMELIMEIVGKHAVIGNSHSLRVELEEHFRPGERASGKRDYDTRMPDLNGLLTPDMIRLERRADSWQEAVRLGAEPLLRRGAITPGYVEAMIDSYDREDPYIVIGPGLAIPHADPASGVNEVSMSLLRLEEPVSYSEAYPVQVIVIIAAKDKHQHLRSLMQLMQLAGSQEAVRAVIEAGSALEIHKVAVKFSKD</sequence>
<dbReference type="GO" id="GO:0005737">
    <property type="term" value="C:cytoplasm"/>
    <property type="evidence" value="ECO:0007669"/>
    <property type="project" value="UniProtKB-SubCell"/>
</dbReference>
<evidence type="ECO:0000313" key="15">
    <source>
        <dbReference type="Proteomes" id="UP000029518"/>
    </source>
</evidence>
<evidence type="ECO:0000313" key="14">
    <source>
        <dbReference type="EMBL" id="AIQ56514.1"/>
    </source>
</evidence>
<dbReference type="AlphaFoldDB" id="A0A089MIX6"/>
<dbReference type="EMBL" id="CP009285">
    <property type="protein sequence ID" value="AIQ56514.1"/>
    <property type="molecule type" value="Genomic_DNA"/>
</dbReference>
<dbReference type="Proteomes" id="UP000029518">
    <property type="component" value="Chromosome"/>
</dbReference>
<comment type="function">
    <text evidence="8">The phosphoenolpyruvate-dependent sugar phosphotransferase system (sugar PTS), a major carbohydrate active transport system, catalyzes the phosphorylation of incoming sugar substrates concomitantly with their translocation across the cell membrane. The enzyme II UlaABC PTS system is involved in ascorbate transport.</text>
</comment>
<evidence type="ECO:0000256" key="9">
    <source>
        <dbReference type="ARBA" id="ARBA00041175"/>
    </source>
</evidence>
<evidence type="ECO:0000256" key="8">
    <source>
        <dbReference type="ARBA" id="ARBA00037387"/>
    </source>
</evidence>
<keyword evidence="3" id="KW-0963">Cytoplasm</keyword>
<evidence type="ECO:0000256" key="10">
    <source>
        <dbReference type="ARBA" id="ARBA00042072"/>
    </source>
</evidence>
<evidence type="ECO:0000259" key="13">
    <source>
        <dbReference type="PROSITE" id="PS51372"/>
    </source>
</evidence>
<keyword evidence="5" id="KW-0808">Transferase</keyword>
<evidence type="ECO:0000256" key="1">
    <source>
        <dbReference type="ARBA" id="ARBA00004496"/>
    </source>
</evidence>
<dbReference type="Pfam" id="PF00359">
    <property type="entry name" value="PTS_EIIA_2"/>
    <property type="match status" value="1"/>
</dbReference>
<evidence type="ECO:0000256" key="5">
    <source>
        <dbReference type="ARBA" id="ARBA00022679"/>
    </source>
</evidence>
<gene>
    <name evidence="14" type="ORF">PBOR_05845</name>
</gene>